<organism evidence="7 8">
    <name type="scientific">Anaeromyces robustus</name>
    <dbReference type="NCBI Taxonomy" id="1754192"/>
    <lineage>
        <taxon>Eukaryota</taxon>
        <taxon>Fungi</taxon>
        <taxon>Fungi incertae sedis</taxon>
        <taxon>Chytridiomycota</taxon>
        <taxon>Chytridiomycota incertae sedis</taxon>
        <taxon>Neocallimastigomycetes</taxon>
        <taxon>Neocallimastigales</taxon>
        <taxon>Neocallimastigaceae</taxon>
        <taxon>Anaeromyces</taxon>
    </lineage>
</organism>
<evidence type="ECO:0000259" key="5">
    <source>
        <dbReference type="Pfam" id="PF03159"/>
    </source>
</evidence>
<evidence type="ECO:0008006" key="9">
    <source>
        <dbReference type="Google" id="ProtNLM"/>
    </source>
</evidence>
<reference evidence="7 8" key="2">
    <citation type="submission" date="2016-08" db="EMBL/GenBank/DDBJ databases">
        <title>Pervasive Adenine N6-methylation of Active Genes in Fungi.</title>
        <authorList>
            <consortium name="DOE Joint Genome Institute"/>
            <person name="Mondo S.J."/>
            <person name="Dannebaum R.O."/>
            <person name="Kuo R.C."/>
            <person name="Labutti K."/>
            <person name="Haridas S."/>
            <person name="Kuo A."/>
            <person name="Salamov A."/>
            <person name="Ahrendt S.R."/>
            <person name="Lipzen A."/>
            <person name="Sullivan W."/>
            <person name="Andreopoulos W.B."/>
            <person name="Clum A."/>
            <person name="Lindquist E."/>
            <person name="Daum C."/>
            <person name="Ramamoorthy G.K."/>
            <person name="Gryganskyi A."/>
            <person name="Culley D."/>
            <person name="Magnuson J.K."/>
            <person name="James T.Y."/>
            <person name="O'Malley M.A."/>
            <person name="Stajich J.E."/>
            <person name="Spatafora J.W."/>
            <person name="Visel A."/>
            <person name="Grigoriev I.V."/>
        </authorList>
    </citation>
    <scope>NUCLEOTIDE SEQUENCE [LARGE SCALE GENOMIC DNA]</scope>
    <source>
        <strain evidence="7 8">S4</strain>
    </source>
</reference>
<feature type="domain" description="Xrn1 N-terminal" evidence="5">
    <location>
        <begin position="8"/>
        <end position="101"/>
    </location>
</feature>
<dbReference type="InterPro" id="IPR041412">
    <property type="entry name" value="Xrn1_helical"/>
</dbReference>
<dbReference type="Proteomes" id="UP000193944">
    <property type="component" value="Unassembled WGS sequence"/>
</dbReference>
<keyword evidence="3" id="KW-0269">Exonuclease</keyword>
<dbReference type="OrthoDB" id="372487at2759"/>
<feature type="domain" description="Xrn1 N-terminal" evidence="5">
    <location>
        <begin position="108"/>
        <end position="186"/>
    </location>
</feature>
<evidence type="ECO:0000313" key="8">
    <source>
        <dbReference type="Proteomes" id="UP000193944"/>
    </source>
</evidence>
<keyword evidence="2" id="KW-0378">Hydrolase</keyword>
<accession>A0A1Y1XDW4</accession>
<dbReference type="InterPro" id="IPR004859">
    <property type="entry name" value="Xrn1_N"/>
</dbReference>
<dbReference type="PANTHER" id="PTHR12341:SF7">
    <property type="entry name" value="5'-3' EXORIBONUCLEASE 1"/>
    <property type="match status" value="1"/>
</dbReference>
<gene>
    <name evidence="7" type="ORF">BCR32DRAFT_307636</name>
</gene>
<sequence length="582" mass="70092">MVFRKLNKWNNIKEKCEYVTDKPDIDYLFIDMNGLISDKLHDFERDNSIDSLNEKKIAENVFDKIDINLHILNPKKVLGIFFDGVSPFAKISLQRQRRFREYYIGFKKKIQEKKDNDSTWRNINVIFSGPEVPNEGEYKIFEYIRSNKILSSNDFSYEKRCICTADSDFYLLSLALHQRNILIYNEYSNNFSKKKNFFSIDKLRHVILSNFPNAIKEDHNKIIDDIICLSFLTENNYLPGVYDIEYDDIIKVYMKFYKTNEFINNNGKLNEKNLKKFLILLRDEICIVNKMIYYLDNEMKDSCFNSDKEISSKFSEEYDDSIKFGNINIYMFKRIIFQNILNLCKDPKLKYIVIDYKNSKANEFLKFLCFKFNLSYTEKKQITITDADNKNNTYDNDNYWNFKDYCNRYNYDINNLKNLDDRREYLLLRRCKELNIKYTIEYSVISKKENCENDGKNILEKIKLKIDEDDRNGVYEEMKDDYYNNNIPNCNRREFINHYIEGIKWLLNTYYDKVPSWTWSFKYRYWKNKCKSYGPLISDLCNFEENENFEFDQGEPLKPITQLLTILPPESFNLLPNSYKKV</sequence>
<dbReference type="Gene3D" id="3.40.50.12390">
    <property type="match status" value="1"/>
</dbReference>
<keyword evidence="1" id="KW-0540">Nuclease</keyword>
<dbReference type="InterPro" id="IPR027073">
    <property type="entry name" value="5_3_exoribonuclease"/>
</dbReference>
<dbReference type="GO" id="GO:0000956">
    <property type="term" value="P:nuclear-transcribed mRNA catabolic process"/>
    <property type="evidence" value="ECO:0007669"/>
    <property type="project" value="TreeGrafter"/>
</dbReference>
<feature type="domain" description="Xrn1 helical" evidence="6">
    <location>
        <begin position="218"/>
        <end position="581"/>
    </location>
</feature>
<dbReference type="GO" id="GO:0004534">
    <property type="term" value="F:5'-3' RNA exonuclease activity"/>
    <property type="evidence" value="ECO:0007669"/>
    <property type="project" value="TreeGrafter"/>
</dbReference>
<dbReference type="PANTHER" id="PTHR12341">
    <property type="entry name" value="5'-&gt;3' EXORIBONUCLEASE"/>
    <property type="match status" value="1"/>
</dbReference>
<evidence type="ECO:0000313" key="7">
    <source>
        <dbReference type="EMBL" id="ORX83882.1"/>
    </source>
</evidence>
<protein>
    <recommendedName>
        <fullName evidence="9">Xrn1 N-terminal domain-containing protein</fullName>
    </recommendedName>
</protein>
<dbReference type="Pfam" id="PF17846">
    <property type="entry name" value="XRN_M"/>
    <property type="match status" value="1"/>
</dbReference>
<dbReference type="Pfam" id="PF03159">
    <property type="entry name" value="XRN_N"/>
    <property type="match status" value="2"/>
</dbReference>
<evidence type="ECO:0000256" key="1">
    <source>
        <dbReference type="ARBA" id="ARBA00022722"/>
    </source>
</evidence>
<comment type="similarity">
    <text evidence="4">Belongs to the 5'-3' exonuclease family.</text>
</comment>
<evidence type="ECO:0000256" key="2">
    <source>
        <dbReference type="ARBA" id="ARBA00022801"/>
    </source>
</evidence>
<evidence type="ECO:0000259" key="6">
    <source>
        <dbReference type="Pfam" id="PF17846"/>
    </source>
</evidence>
<dbReference type="GO" id="GO:0003723">
    <property type="term" value="F:RNA binding"/>
    <property type="evidence" value="ECO:0007669"/>
    <property type="project" value="TreeGrafter"/>
</dbReference>
<reference evidence="7 8" key="1">
    <citation type="submission" date="2016-08" db="EMBL/GenBank/DDBJ databases">
        <title>A Parts List for Fungal Cellulosomes Revealed by Comparative Genomics.</title>
        <authorList>
            <consortium name="DOE Joint Genome Institute"/>
            <person name="Haitjema C.H."/>
            <person name="Gilmore S.P."/>
            <person name="Henske J.K."/>
            <person name="Solomon K.V."/>
            <person name="De Groot R."/>
            <person name="Kuo A."/>
            <person name="Mondo S.J."/>
            <person name="Salamov A.A."/>
            <person name="Labutti K."/>
            <person name="Zhao Z."/>
            <person name="Chiniquy J."/>
            <person name="Barry K."/>
            <person name="Brewer H.M."/>
            <person name="Purvine S.O."/>
            <person name="Wright A.T."/>
            <person name="Boxma B."/>
            <person name="Van Alen T."/>
            <person name="Hackstein J.H."/>
            <person name="Baker S.E."/>
            <person name="Grigoriev I.V."/>
            <person name="O'Malley M.A."/>
        </authorList>
    </citation>
    <scope>NUCLEOTIDE SEQUENCE [LARGE SCALE GENOMIC DNA]</scope>
    <source>
        <strain evidence="7 8">S4</strain>
    </source>
</reference>
<comment type="caution">
    <text evidence="7">The sequence shown here is derived from an EMBL/GenBank/DDBJ whole genome shotgun (WGS) entry which is preliminary data.</text>
</comment>
<dbReference type="STRING" id="1754192.A0A1Y1XDW4"/>
<dbReference type="AlphaFoldDB" id="A0A1Y1XDW4"/>
<dbReference type="EMBL" id="MCFG01000063">
    <property type="protein sequence ID" value="ORX83882.1"/>
    <property type="molecule type" value="Genomic_DNA"/>
</dbReference>
<dbReference type="GO" id="GO:0005634">
    <property type="term" value="C:nucleus"/>
    <property type="evidence" value="ECO:0007669"/>
    <property type="project" value="TreeGrafter"/>
</dbReference>
<keyword evidence="8" id="KW-1185">Reference proteome</keyword>
<name>A0A1Y1XDW4_9FUNG</name>
<proteinExistence type="inferred from homology"/>
<evidence type="ECO:0000256" key="3">
    <source>
        <dbReference type="ARBA" id="ARBA00022839"/>
    </source>
</evidence>
<evidence type="ECO:0000256" key="4">
    <source>
        <dbReference type="ARBA" id="ARBA00038299"/>
    </source>
</evidence>